<dbReference type="PANTHER" id="PTHR14995">
    <property type="entry name" value="AMNIONLESS"/>
    <property type="match status" value="1"/>
</dbReference>
<dbReference type="AlphaFoldDB" id="A0A1I7T4X9"/>
<keyword evidence="5" id="KW-0812">Transmembrane</keyword>
<evidence type="ECO:0000256" key="7">
    <source>
        <dbReference type="ARBA" id="ARBA00022927"/>
    </source>
</evidence>
<dbReference type="eggNOG" id="KOG1028">
    <property type="taxonomic scope" value="Eukaryota"/>
</dbReference>
<feature type="chain" id="PRO_5009307064" description="Protein amnionless" evidence="10">
    <location>
        <begin position="19"/>
        <end position="176"/>
    </location>
</feature>
<dbReference type="PANTHER" id="PTHR14995:SF2">
    <property type="entry name" value="PROTEIN AMNIONLESS"/>
    <property type="match status" value="1"/>
</dbReference>
<keyword evidence="9" id="KW-0472">Membrane</keyword>
<keyword evidence="8" id="KW-1133">Transmembrane helix</keyword>
<evidence type="ECO:0000256" key="1">
    <source>
        <dbReference type="ARBA" id="ARBA00004251"/>
    </source>
</evidence>
<dbReference type="GO" id="GO:0030139">
    <property type="term" value="C:endocytic vesicle"/>
    <property type="evidence" value="ECO:0007669"/>
    <property type="project" value="TreeGrafter"/>
</dbReference>
<protein>
    <recommendedName>
        <fullName evidence="2">Protein amnionless</fullName>
    </recommendedName>
</protein>
<proteinExistence type="predicted"/>
<keyword evidence="3" id="KW-0813">Transport</keyword>
<comment type="subcellular location">
    <subcellularLocation>
        <location evidence="1">Cell membrane</location>
        <topology evidence="1">Single-pass type I membrane protein</topology>
    </subcellularLocation>
</comment>
<dbReference type="GO" id="GO:0006898">
    <property type="term" value="P:receptor-mediated endocytosis"/>
    <property type="evidence" value="ECO:0007669"/>
    <property type="project" value="TreeGrafter"/>
</dbReference>
<dbReference type="GO" id="GO:0015031">
    <property type="term" value="P:protein transport"/>
    <property type="evidence" value="ECO:0007669"/>
    <property type="project" value="UniProtKB-KW"/>
</dbReference>
<evidence type="ECO:0000256" key="3">
    <source>
        <dbReference type="ARBA" id="ARBA00022448"/>
    </source>
</evidence>
<evidence type="ECO:0000256" key="5">
    <source>
        <dbReference type="ARBA" id="ARBA00022692"/>
    </source>
</evidence>
<evidence type="ECO:0000256" key="4">
    <source>
        <dbReference type="ARBA" id="ARBA00022475"/>
    </source>
</evidence>
<reference evidence="12" key="1">
    <citation type="submission" date="2016-11" db="UniProtKB">
        <authorList>
            <consortium name="WormBaseParasite"/>
        </authorList>
    </citation>
    <scope>IDENTIFICATION</scope>
</reference>
<organism evidence="11 12">
    <name type="scientific">Caenorhabditis tropicalis</name>
    <dbReference type="NCBI Taxonomy" id="1561998"/>
    <lineage>
        <taxon>Eukaryota</taxon>
        <taxon>Metazoa</taxon>
        <taxon>Ecdysozoa</taxon>
        <taxon>Nematoda</taxon>
        <taxon>Chromadorea</taxon>
        <taxon>Rhabditida</taxon>
        <taxon>Rhabditina</taxon>
        <taxon>Rhabditomorpha</taxon>
        <taxon>Rhabditoidea</taxon>
        <taxon>Rhabditidae</taxon>
        <taxon>Peloderinae</taxon>
        <taxon>Caenorhabditis</taxon>
    </lineage>
</organism>
<sequence length="176" mass="20478">MLLVFRLWLFIQISITSGNHFTFDATNLVSTTDNWLHEEIPCIGDRIRFDNTVPVVAFMDHNVNVESIQLPDNGLIVFTDNGVDLGGDANWQCEKFNENAKDVFFNRDSRHDISFYNPANWIPEQRRFLHMNQVPSEEVVFLKSPISASNLRNIHFFRTTLTYPQCPVLKSIWIFL</sequence>
<evidence type="ECO:0000256" key="9">
    <source>
        <dbReference type="ARBA" id="ARBA00023136"/>
    </source>
</evidence>
<keyword evidence="6 10" id="KW-0732">Signal</keyword>
<dbReference type="Proteomes" id="UP000095282">
    <property type="component" value="Unplaced"/>
</dbReference>
<evidence type="ECO:0000313" key="12">
    <source>
        <dbReference type="WBParaSite" id="Csp11.Scaffold506.g2440.t1"/>
    </source>
</evidence>
<feature type="signal peptide" evidence="10">
    <location>
        <begin position="1"/>
        <end position="18"/>
    </location>
</feature>
<evidence type="ECO:0000256" key="6">
    <source>
        <dbReference type="ARBA" id="ARBA00022729"/>
    </source>
</evidence>
<keyword evidence="7" id="KW-0653">Protein transport</keyword>
<dbReference type="InterPro" id="IPR026112">
    <property type="entry name" value="AMN"/>
</dbReference>
<dbReference type="STRING" id="1561998.A0A1I7T4X9"/>
<evidence type="ECO:0000256" key="2">
    <source>
        <dbReference type="ARBA" id="ARBA00021200"/>
    </source>
</evidence>
<keyword evidence="11" id="KW-1185">Reference proteome</keyword>
<evidence type="ECO:0000256" key="8">
    <source>
        <dbReference type="ARBA" id="ARBA00022989"/>
    </source>
</evidence>
<keyword evidence="4" id="KW-1003">Cell membrane</keyword>
<dbReference type="WBParaSite" id="Csp11.Scaffold506.g2440.t1">
    <property type="protein sequence ID" value="Csp11.Scaffold506.g2440.t1"/>
    <property type="gene ID" value="Csp11.Scaffold506.g2440"/>
</dbReference>
<evidence type="ECO:0000313" key="11">
    <source>
        <dbReference type="Proteomes" id="UP000095282"/>
    </source>
</evidence>
<dbReference type="GO" id="GO:0016324">
    <property type="term" value="C:apical plasma membrane"/>
    <property type="evidence" value="ECO:0007669"/>
    <property type="project" value="TreeGrafter"/>
</dbReference>
<name>A0A1I7T4X9_9PELO</name>
<dbReference type="Pfam" id="PF14828">
    <property type="entry name" value="Amnionless"/>
    <property type="match status" value="1"/>
</dbReference>
<evidence type="ECO:0000256" key="10">
    <source>
        <dbReference type="SAM" id="SignalP"/>
    </source>
</evidence>
<accession>A0A1I7T4X9</accession>